<sequence length="270" mass="28227">MASAEPLADDLARDLSEVLGRPVAAAGFTGRRDGAVAPLIGLLAEADPLTRSMAARLAAEWTAAGSVDSVRPAAFTASAGYEFPTLRAGETTLLTGLRTVAPTDGDGAAGTVGGLADTAAMLLGGLAEVVLIEPGRPATQRVPGWVARLRLLTIRDGLRAEPADRWAVATHEAVSSVYLPSARHGSLWRDLLGALTAYTMKVLIENGSDVQADLFRRDDPSFRKYIDLARCSVLSGHPQANGHVLQVVRLPRMSGGDLTPGYALLAPEGN</sequence>
<protein>
    <submittedName>
        <fullName evidence="1">Uncharacterized protein</fullName>
    </submittedName>
</protein>
<proteinExistence type="predicted"/>
<reference evidence="1 2" key="1">
    <citation type="submission" date="2021-03" db="EMBL/GenBank/DDBJ databases">
        <title>Actinoplanes flavus sp. nov., a novel actinomycete isolated from Coconut Palm rhizosphere soil.</title>
        <authorList>
            <person name="Luo X."/>
        </authorList>
    </citation>
    <scope>NUCLEOTIDE SEQUENCE [LARGE SCALE GENOMIC DNA]</scope>
    <source>
        <strain evidence="1 2">NEAU-H7</strain>
    </source>
</reference>
<dbReference type="EMBL" id="JAGFNS010000030">
    <property type="protein sequence ID" value="MBO3742656.1"/>
    <property type="molecule type" value="Genomic_DNA"/>
</dbReference>
<evidence type="ECO:0000313" key="2">
    <source>
        <dbReference type="Proteomes" id="UP000679690"/>
    </source>
</evidence>
<gene>
    <name evidence="1" type="ORF">J5X75_34610</name>
</gene>
<accession>A0ABS3UVT1</accession>
<name>A0ABS3UVT1_9ACTN</name>
<keyword evidence="2" id="KW-1185">Reference proteome</keyword>
<organism evidence="1 2">
    <name type="scientific">Actinoplanes flavus</name>
    <dbReference type="NCBI Taxonomy" id="2820290"/>
    <lineage>
        <taxon>Bacteria</taxon>
        <taxon>Bacillati</taxon>
        <taxon>Actinomycetota</taxon>
        <taxon>Actinomycetes</taxon>
        <taxon>Micromonosporales</taxon>
        <taxon>Micromonosporaceae</taxon>
        <taxon>Actinoplanes</taxon>
    </lineage>
</organism>
<dbReference type="Proteomes" id="UP000679690">
    <property type="component" value="Unassembled WGS sequence"/>
</dbReference>
<comment type="caution">
    <text evidence="1">The sequence shown here is derived from an EMBL/GenBank/DDBJ whole genome shotgun (WGS) entry which is preliminary data.</text>
</comment>
<evidence type="ECO:0000313" key="1">
    <source>
        <dbReference type="EMBL" id="MBO3742656.1"/>
    </source>
</evidence>
<dbReference type="RefSeq" id="WP_208471852.1">
    <property type="nucleotide sequence ID" value="NZ_JAGFNS010000030.1"/>
</dbReference>